<dbReference type="InterPro" id="IPR013098">
    <property type="entry name" value="Ig_I-set"/>
</dbReference>
<evidence type="ECO:0000256" key="5">
    <source>
        <dbReference type="ARBA" id="ARBA00023319"/>
    </source>
</evidence>
<dbReference type="AlphaFoldDB" id="A0A8J6BNR2"/>
<dbReference type="PROSITE" id="PS50011">
    <property type="entry name" value="PROTEIN_KINASE_DOM"/>
    <property type="match status" value="1"/>
</dbReference>
<dbReference type="OrthoDB" id="2570713at2759"/>
<feature type="region of interest" description="Disordered" evidence="7">
    <location>
        <begin position="315"/>
        <end position="354"/>
    </location>
</feature>
<dbReference type="Proteomes" id="UP000770717">
    <property type="component" value="Unassembled WGS sequence"/>
</dbReference>
<proteinExistence type="inferred from homology"/>
<feature type="compositionally biased region" description="Basic residues" evidence="7">
    <location>
        <begin position="543"/>
        <end position="556"/>
    </location>
</feature>
<dbReference type="EMBL" id="WNTK01001882">
    <property type="protein sequence ID" value="KAG9466713.1"/>
    <property type="molecule type" value="Genomic_DNA"/>
</dbReference>
<feature type="binding site" evidence="6">
    <location>
        <position position="1154"/>
    </location>
    <ligand>
        <name>ATP</name>
        <dbReference type="ChEBI" id="CHEBI:30616"/>
    </ligand>
</feature>
<feature type="compositionally biased region" description="Polar residues" evidence="7">
    <location>
        <begin position="168"/>
        <end position="190"/>
    </location>
</feature>
<evidence type="ECO:0008006" key="12">
    <source>
        <dbReference type="Google" id="ProtNLM"/>
    </source>
</evidence>
<feature type="compositionally biased region" description="Basic and acidic residues" evidence="7">
    <location>
        <begin position="454"/>
        <end position="464"/>
    </location>
</feature>
<dbReference type="SUPFAM" id="SSF56112">
    <property type="entry name" value="Protein kinase-like (PK-like)"/>
    <property type="match status" value="1"/>
</dbReference>
<reference evidence="10" key="1">
    <citation type="thesis" date="2020" institute="ProQuest LLC" country="789 East Eisenhower Parkway, Ann Arbor, MI, USA">
        <title>Comparative Genomics and Chromosome Evolution.</title>
        <authorList>
            <person name="Mudd A.B."/>
        </authorList>
    </citation>
    <scope>NUCLEOTIDE SEQUENCE</scope>
    <source>
        <strain evidence="10">HN-11 Male</strain>
        <tissue evidence="10">Kidney and liver</tissue>
    </source>
</reference>
<dbReference type="Pfam" id="PF00069">
    <property type="entry name" value="Pkinase"/>
    <property type="match status" value="1"/>
</dbReference>
<keyword evidence="3 6" id="KW-0547">Nucleotide-binding</keyword>
<keyword evidence="11" id="KW-1185">Reference proteome</keyword>
<feature type="domain" description="Ig-like" evidence="9">
    <location>
        <begin position="579"/>
        <end position="667"/>
    </location>
</feature>
<dbReference type="GO" id="GO:0005524">
    <property type="term" value="F:ATP binding"/>
    <property type="evidence" value="ECO:0007669"/>
    <property type="project" value="UniProtKB-UniRule"/>
</dbReference>
<dbReference type="SUPFAM" id="SSF48726">
    <property type="entry name" value="Immunoglobulin"/>
    <property type="match status" value="4"/>
</dbReference>
<dbReference type="InterPro" id="IPR003598">
    <property type="entry name" value="Ig_sub2"/>
</dbReference>
<comment type="similarity">
    <text evidence="1">Belongs to the protein kinase superfamily. CAMK Ser/Thr protein kinase family.</text>
</comment>
<dbReference type="SMART" id="SM00409">
    <property type="entry name" value="IG"/>
    <property type="match status" value="4"/>
</dbReference>
<accession>A0A8J6BNR2</accession>
<feature type="compositionally biased region" description="Pro residues" evidence="7">
    <location>
        <begin position="100"/>
        <end position="117"/>
    </location>
</feature>
<keyword evidence="4 6" id="KW-0067">ATP-binding</keyword>
<dbReference type="InterPro" id="IPR036179">
    <property type="entry name" value="Ig-like_dom_sf"/>
</dbReference>
<dbReference type="InterPro" id="IPR017441">
    <property type="entry name" value="Protein_kinase_ATP_BS"/>
</dbReference>
<dbReference type="PANTHER" id="PTHR47633:SF4">
    <property type="entry name" value="MYOPALLADIN ISOFORM X1"/>
    <property type="match status" value="1"/>
</dbReference>
<feature type="domain" description="Ig-like" evidence="9">
    <location>
        <begin position="1010"/>
        <end position="1098"/>
    </location>
</feature>
<dbReference type="PROSITE" id="PS00107">
    <property type="entry name" value="PROTEIN_KINASE_ATP"/>
    <property type="match status" value="1"/>
</dbReference>
<evidence type="ECO:0000256" key="2">
    <source>
        <dbReference type="ARBA" id="ARBA00022737"/>
    </source>
</evidence>
<dbReference type="Gene3D" id="2.60.40.10">
    <property type="entry name" value="Immunoglobulins"/>
    <property type="match status" value="4"/>
</dbReference>
<comment type="caution">
    <text evidence="10">The sequence shown here is derived from an EMBL/GenBank/DDBJ whole genome shotgun (WGS) entry which is preliminary data.</text>
</comment>
<evidence type="ECO:0000259" key="9">
    <source>
        <dbReference type="PROSITE" id="PS50835"/>
    </source>
</evidence>
<dbReference type="InterPro" id="IPR036116">
    <property type="entry name" value="FN3_sf"/>
</dbReference>
<keyword evidence="2" id="KW-0677">Repeat</keyword>
<dbReference type="PANTHER" id="PTHR47633">
    <property type="entry name" value="IMMUNOGLOBULIN"/>
    <property type="match status" value="1"/>
</dbReference>
<dbReference type="PROSITE" id="PS50835">
    <property type="entry name" value="IG_LIKE"/>
    <property type="match status" value="3"/>
</dbReference>
<dbReference type="InterPro" id="IPR003599">
    <property type="entry name" value="Ig_sub"/>
</dbReference>
<feature type="domain" description="Ig-like" evidence="9">
    <location>
        <begin position="729"/>
        <end position="818"/>
    </location>
</feature>
<dbReference type="InterPro" id="IPR007110">
    <property type="entry name" value="Ig-like_dom"/>
</dbReference>
<keyword evidence="5" id="KW-0393">Immunoglobulin domain</keyword>
<evidence type="ECO:0000256" key="3">
    <source>
        <dbReference type="ARBA" id="ARBA00022741"/>
    </source>
</evidence>
<dbReference type="SUPFAM" id="SSF49265">
    <property type="entry name" value="Fibronectin type III"/>
    <property type="match status" value="1"/>
</dbReference>
<evidence type="ECO:0000256" key="6">
    <source>
        <dbReference type="PROSITE-ProRule" id="PRU10141"/>
    </source>
</evidence>
<dbReference type="Pfam" id="PF07679">
    <property type="entry name" value="I-set"/>
    <property type="match status" value="3"/>
</dbReference>
<dbReference type="FunFam" id="2.60.40.10:FF:000145">
    <property type="entry name" value="Myosin light chain kinase, smooth muscle"/>
    <property type="match status" value="1"/>
</dbReference>
<gene>
    <name evidence="10" type="ORF">GDO78_016220</name>
</gene>
<evidence type="ECO:0000256" key="1">
    <source>
        <dbReference type="ARBA" id="ARBA00006692"/>
    </source>
</evidence>
<evidence type="ECO:0000259" key="8">
    <source>
        <dbReference type="PROSITE" id="PS50011"/>
    </source>
</evidence>
<sequence length="1228" mass="134932">MACSTDSEPGEEDTGGPQLQRTIRAPNNTPLGTPSGDSDTLLASSLHTTPSTLTGLSQTDEFSDWSGSQQTVVERDSKNASFLPEGGLRRGSINGAIPDSPRPLQNPKPPILPPPSPRFGQRPSANPMPSGRGSSTPLTPRKKTLMPSQYQDTVAEEFEEKVKRPKSSAGSQVSGQDSRPVTPLSESSGRVSILRASPKLVRSGSKIFEKLRCLEERRKSLDQTDSPFPVQSWLPLRKARSFDQPGADGLATGLESSTEELRDDLRDGVRSEVGGYTLRYPSLRYKTASLDDRGAFSGRVSDIEARFSQELSRIKRTVSQQQLIRSSQDLSQRSPSPQRTPSSHPAPLHPAPTQVLKDSKAPEIQEQKPAHAATARKPLIRSCATVNQIPQDKEPHGGVKGQTAPVSEKSSNGSIIHHQVVKQSDTRLTSHPPSKANISASKPMVSKALPPKQEATESHIKRVPDYGSEPPPTSTQAPPALEIAQRGIGREKGTTGGETRGETRYLPWATPAGPTQRSQGPPGKGGGQVKKHSESHTSGKTNKTTKSKGKSRRHRVMSPELESSDDSYVSADEDPREAPVFEIPLQSALVNAGSEVLLKCIITAKPSPEVIWRKDRITVKNSPTHQIRTEGERHTLFIRWALPSDSGIYIVTARNEVGEASSCGALTVKPAPATESPAHRGTPRDVLSPITSDDEYLSPQEDLSEPTTPQHGMAAKTAVQHSVTFKAPPSFKVAVSDQMVFEGQEIILRVQVLGEPKPMISWLKNKQQVKSGGKYHMTEEEGGVFSLHIVGTDKRDSGFYTCKAINEYGTKQCEAKVEVRGKTGHSDGSILMVFCYSPYDLAQLTYSVQQQAVGSVQWTVIASNLKETSYCIKSLTKGYQYLFRVVTHTTTAHSKPSQPSDSVKLLDRGPYQQEVPVITDRPELMYMVENHLLCVTVTLNHVDAIVTWKRGSTILRSVVGVCEMSMPDDDQHSLTIFSPKKSFLGPLFFEARNRYGADKCTINIELAESPRFESIMEDIEIRAGETARFVVVVDGKPVPDIMWYKDGELLVESGHFNFVYDDAECSLVILNATPEDSGVYTCTARNVAGEVSCKAELQVCKEEPGVGSALDESDGLKFRRLSDYYTIHKEIGRGAFSYVRHVVEKNSGLDFAAKFISSRGACRESARKEMSILSRLSHERIVYFQEVFEKRSALIIIMELCSKEELLDRVIRKPTVSESEVSRYRIFI</sequence>
<feature type="compositionally biased region" description="Polar residues" evidence="7">
    <location>
        <begin position="17"/>
        <end position="72"/>
    </location>
</feature>
<feature type="domain" description="Protein kinase" evidence="8">
    <location>
        <begin position="1125"/>
        <end position="1228"/>
    </location>
</feature>
<feature type="compositionally biased region" description="Low complexity" evidence="7">
    <location>
        <begin position="331"/>
        <end position="346"/>
    </location>
</feature>
<evidence type="ECO:0000313" key="11">
    <source>
        <dbReference type="Proteomes" id="UP000770717"/>
    </source>
</evidence>
<feature type="region of interest" description="Disordered" evidence="7">
    <location>
        <begin position="669"/>
        <end position="716"/>
    </location>
</feature>
<feature type="compositionally biased region" description="Polar residues" evidence="7">
    <location>
        <begin position="317"/>
        <end position="330"/>
    </location>
</feature>
<evidence type="ECO:0000313" key="10">
    <source>
        <dbReference type="EMBL" id="KAG9466713.1"/>
    </source>
</evidence>
<dbReference type="Gene3D" id="3.30.200.20">
    <property type="entry name" value="Phosphorylase Kinase, domain 1"/>
    <property type="match status" value="1"/>
</dbReference>
<feature type="compositionally biased region" description="Polar residues" evidence="7">
    <location>
        <begin position="421"/>
        <end position="440"/>
    </location>
</feature>
<organism evidence="10 11">
    <name type="scientific">Eleutherodactylus coqui</name>
    <name type="common">Puerto Rican coqui</name>
    <dbReference type="NCBI Taxonomy" id="57060"/>
    <lineage>
        <taxon>Eukaryota</taxon>
        <taxon>Metazoa</taxon>
        <taxon>Chordata</taxon>
        <taxon>Craniata</taxon>
        <taxon>Vertebrata</taxon>
        <taxon>Euteleostomi</taxon>
        <taxon>Amphibia</taxon>
        <taxon>Batrachia</taxon>
        <taxon>Anura</taxon>
        <taxon>Neobatrachia</taxon>
        <taxon>Hyloidea</taxon>
        <taxon>Eleutherodactylidae</taxon>
        <taxon>Eleutherodactylinae</taxon>
        <taxon>Eleutherodactylus</taxon>
        <taxon>Eleutherodactylus</taxon>
    </lineage>
</organism>
<dbReference type="InterPro" id="IPR011009">
    <property type="entry name" value="Kinase-like_dom_sf"/>
</dbReference>
<feature type="compositionally biased region" description="Polar residues" evidence="7">
    <location>
        <begin position="404"/>
        <end position="414"/>
    </location>
</feature>
<name>A0A8J6BNR2_ELECQ</name>
<dbReference type="SMART" id="SM00408">
    <property type="entry name" value="IGc2"/>
    <property type="match status" value="3"/>
</dbReference>
<feature type="region of interest" description="Disordered" evidence="7">
    <location>
        <begin position="1"/>
        <end position="196"/>
    </location>
</feature>
<dbReference type="InterPro" id="IPR000719">
    <property type="entry name" value="Prot_kinase_dom"/>
</dbReference>
<dbReference type="InterPro" id="IPR013783">
    <property type="entry name" value="Ig-like_fold"/>
</dbReference>
<dbReference type="FunFam" id="2.60.40.10:FF:000541">
    <property type="entry name" value="striated muscle preferentially expressed protein kinase"/>
    <property type="match status" value="1"/>
</dbReference>
<feature type="compositionally biased region" description="Basic and acidic residues" evidence="7">
    <location>
        <begin position="488"/>
        <end position="503"/>
    </location>
</feature>
<evidence type="ECO:0000256" key="4">
    <source>
        <dbReference type="ARBA" id="ARBA00022840"/>
    </source>
</evidence>
<feature type="region of interest" description="Disordered" evidence="7">
    <location>
        <begin position="389"/>
        <end position="575"/>
    </location>
</feature>
<protein>
    <recommendedName>
        <fullName evidence="12">Striated muscle preferentially expressed protein kinase</fullName>
    </recommendedName>
</protein>
<evidence type="ECO:0000256" key="7">
    <source>
        <dbReference type="SAM" id="MobiDB-lite"/>
    </source>
</evidence>
<dbReference type="FunFam" id="2.60.40.10:FF:000538">
    <property type="entry name" value="Striated muscle preferentially expressed protein kinase"/>
    <property type="match status" value="1"/>
</dbReference>
<dbReference type="GO" id="GO:0004672">
    <property type="term" value="F:protein kinase activity"/>
    <property type="evidence" value="ECO:0007669"/>
    <property type="project" value="InterPro"/>
</dbReference>